<gene>
    <name evidence="1" type="ORF">KIH39_17225</name>
</gene>
<dbReference type="KEGG" id="tsph:KIH39_17225"/>
<dbReference type="EMBL" id="CP074694">
    <property type="protein sequence ID" value="QVL30587.1"/>
    <property type="molecule type" value="Genomic_DNA"/>
</dbReference>
<dbReference type="AlphaFoldDB" id="A0A8E6B3E1"/>
<evidence type="ECO:0000313" key="2">
    <source>
        <dbReference type="Proteomes" id="UP000676194"/>
    </source>
</evidence>
<proteinExistence type="predicted"/>
<evidence type="ECO:0000313" key="1">
    <source>
        <dbReference type="EMBL" id="QVL30587.1"/>
    </source>
</evidence>
<keyword evidence="2" id="KW-1185">Reference proteome</keyword>
<organism evidence="1 2">
    <name type="scientific">Telmatocola sphagniphila</name>
    <dbReference type="NCBI Taxonomy" id="1123043"/>
    <lineage>
        <taxon>Bacteria</taxon>
        <taxon>Pseudomonadati</taxon>
        <taxon>Planctomycetota</taxon>
        <taxon>Planctomycetia</taxon>
        <taxon>Gemmatales</taxon>
        <taxon>Gemmataceae</taxon>
    </lineage>
</organism>
<accession>A0A8E6B3E1</accession>
<reference evidence="1" key="1">
    <citation type="submission" date="2021-05" db="EMBL/GenBank/DDBJ databases">
        <title>Complete genome sequence of the cellulolytic planctomycete Telmatocola sphagniphila SP2T and characterization of the first cellulase from planctomycetes.</title>
        <authorList>
            <person name="Rakitin A.L."/>
            <person name="Beletsky A.V."/>
            <person name="Naumoff D.G."/>
            <person name="Kulichevskaya I.S."/>
            <person name="Mardanov A.V."/>
            <person name="Ravin N.V."/>
            <person name="Dedysh S.N."/>
        </authorList>
    </citation>
    <scope>NUCLEOTIDE SEQUENCE</scope>
    <source>
        <strain evidence="1">SP2T</strain>
    </source>
</reference>
<dbReference type="RefSeq" id="WP_213494458.1">
    <property type="nucleotide sequence ID" value="NZ_CP074694.1"/>
</dbReference>
<name>A0A8E6B3E1_9BACT</name>
<dbReference type="Proteomes" id="UP000676194">
    <property type="component" value="Chromosome"/>
</dbReference>
<protein>
    <submittedName>
        <fullName evidence="1">Uncharacterized protein</fullName>
    </submittedName>
</protein>
<sequence length="172" mass="19895">MATSGEWAWAYARQAHADFQTWQSIEGSEDVHPCHRMLFLQMACEKLCKARLIDGGTPPESLQSSHGYVANPLPLVIRAQLEFMGEDQNNRVGLLKYTRYLASEIEVLNPAVDRNGQRPDNCEYPWEDDREILHSPLDWQYIPLQRLRDRFGPSFVKLLKLSINRALQKLQQ</sequence>